<dbReference type="RefSeq" id="WP_074650578.1">
    <property type="nucleotide sequence ID" value="NZ_FMZR01000001.1"/>
</dbReference>
<evidence type="ECO:0000313" key="3">
    <source>
        <dbReference type="EMBL" id="SDC21992.1"/>
    </source>
</evidence>
<proteinExistence type="predicted"/>
<organism evidence="3 4">
    <name type="scientific">Bacillus wiedmannii</name>
    <dbReference type="NCBI Taxonomy" id="1890302"/>
    <lineage>
        <taxon>Bacteria</taxon>
        <taxon>Bacillati</taxon>
        <taxon>Bacillota</taxon>
        <taxon>Bacilli</taxon>
        <taxon>Bacillales</taxon>
        <taxon>Bacillaceae</taxon>
        <taxon>Bacillus</taxon>
        <taxon>Bacillus cereus group</taxon>
    </lineage>
</organism>
<evidence type="ECO:0000313" key="4">
    <source>
        <dbReference type="Proteomes" id="UP000183507"/>
    </source>
</evidence>
<name>A0A1G6JTE0_9BACI</name>
<evidence type="ECO:0000256" key="1">
    <source>
        <dbReference type="ARBA" id="ARBA00022612"/>
    </source>
</evidence>
<dbReference type="AlphaFoldDB" id="A0A1G6JTE0"/>
<dbReference type="Gene3D" id="3.30.420.240">
    <property type="match status" value="1"/>
</dbReference>
<dbReference type="Gene3D" id="3.40.50.300">
    <property type="entry name" value="P-loop containing nucleotide triphosphate hydrolases"/>
    <property type="match status" value="1"/>
</dbReference>
<sequence length="571" mass="66615">MAYIDGKWLARQERQERINLVAERAKKLQELYETGEATEYYMDTLLADIDELEKLKRVHRAEHDMLYFMYEYFSEEGNPGNPDNLIPAGVTMDDAAEFHQTLCGLLDDITTGKEKKKKVAWSVGRGHAKTAYLSNGYLCHQVVYRLKQYIVLISETSDVAGDFISWARDQLKYNEKLREDFGILLHEQKSRNEVDNDKEFVTLTNTKVEAKGIGTQVRGLRHGSKRVQLYILDDLESKENTATVDLIAKNKRWFKEELLPGLSRQEGACIYMGTIVCYDSLLHHVIKNRRDFVSRSFPAILKWSEREDLWQEWREIRQIDDPDSADRAREFYEQNKEEMLCGTKTLWPSHFPYIDLMEIREDDGTKAFNQEYLCNPTDEERQIFKPKYFTYCTEEDLKNKKLLHYGAVDFAMGKEKGDYSVVVTIAKNVETGTCYVIDIFMERVHPNTLLEKAVEYTLEYQYEALAVEAQQAQEWFAEKVGEALQKKGYPSSTRLKQIKQRTRKALRIESLLPDIQSGKLRFMKHLRALLEQFEMYPMHPHDDGPDAVQMAFSIAYKRARRKAGTTGNSRY</sequence>
<evidence type="ECO:0000259" key="2">
    <source>
        <dbReference type="Pfam" id="PF17289"/>
    </source>
</evidence>
<reference evidence="4" key="1">
    <citation type="submission" date="2016-10" db="EMBL/GenBank/DDBJ databases">
        <authorList>
            <person name="Varghese N."/>
        </authorList>
    </citation>
    <scope>NUCLEOTIDE SEQUENCE [LARGE SCALE GENOMIC DNA]</scope>
    <source>
        <strain evidence="4">KPR-7A</strain>
    </source>
</reference>
<gene>
    <name evidence="3" type="ORF">SAMN04487767_101506</name>
</gene>
<accession>A0A1G6JTE0</accession>
<dbReference type="Pfam" id="PF17289">
    <property type="entry name" value="Terminase_6C"/>
    <property type="match status" value="1"/>
</dbReference>
<dbReference type="NCBIfam" id="TIGR01630">
    <property type="entry name" value="psiM2_ORF9"/>
    <property type="match status" value="1"/>
</dbReference>
<keyword evidence="1" id="KW-1188">Viral release from host cell</keyword>
<dbReference type="Proteomes" id="UP000183507">
    <property type="component" value="Unassembled WGS sequence"/>
</dbReference>
<dbReference type="EMBL" id="FMZR01000001">
    <property type="protein sequence ID" value="SDC21992.1"/>
    <property type="molecule type" value="Genomic_DNA"/>
</dbReference>
<dbReference type="InterPro" id="IPR027417">
    <property type="entry name" value="P-loop_NTPase"/>
</dbReference>
<dbReference type="InterPro" id="IPR006517">
    <property type="entry name" value="Phage_terminase_lsu-like_C"/>
</dbReference>
<feature type="domain" description="Terminase large subunit gp17-like C-terminal" evidence="2">
    <location>
        <begin position="407"/>
        <end position="552"/>
    </location>
</feature>
<protein>
    <submittedName>
        <fullName evidence="3">Phage uncharacterized protein (Putative large terminase), C-terminal domain-containing protein</fullName>
    </submittedName>
</protein>
<dbReference type="InterPro" id="IPR035421">
    <property type="entry name" value="Terminase_6C"/>
</dbReference>